<evidence type="ECO:0000313" key="1">
    <source>
        <dbReference type="EMBL" id="MDM8274337.1"/>
    </source>
</evidence>
<reference evidence="2" key="1">
    <citation type="submission" date="2023-06" db="EMBL/GenBank/DDBJ databases">
        <title>Identification and characterization of horizontal gene transfer across gut microbiota members of farm animals based on homology search.</title>
        <authorList>
            <person name="Zeman M."/>
            <person name="Kubasova T."/>
            <person name="Jahodarova E."/>
            <person name="Nykrynova M."/>
            <person name="Rychlik I."/>
        </authorList>
    </citation>
    <scope>NUCLEOTIDE SEQUENCE [LARGE SCALE GENOMIC DNA]</scope>
    <source>
        <strain evidence="2">154_Feed</strain>
    </source>
</reference>
<organism evidence="1 2">
    <name type="scientific">Enorma phocaeensis</name>
    <dbReference type="NCBI Taxonomy" id="1871019"/>
    <lineage>
        <taxon>Bacteria</taxon>
        <taxon>Bacillati</taxon>
        <taxon>Actinomycetota</taxon>
        <taxon>Coriobacteriia</taxon>
        <taxon>Coriobacteriales</taxon>
        <taxon>Coriobacteriaceae</taxon>
        <taxon>Enorma</taxon>
    </lineage>
</organism>
<comment type="caution">
    <text evidence="1">The sequence shown here is derived from an EMBL/GenBank/DDBJ whole genome shotgun (WGS) entry which is preliminary data.</text>
</comment>
<gene>
    <name evidence="1" type="ORF">QUW28_02315</name>
</gene>
<keyword evidence="2" id="KW-1185">Reference proteome</keyword>
<sequence length="571" mass="65074">MPDEKVLYEDAQYRVPTQADIWLNNAIKQLGDSVVEGDFFGAAKAVGVLELLHSPDLEFYTGMAWQAAHDFAKVIECFSKVPPESQYYPLALTSLATAYNVIGDYSHLNELFTQNAGAGYSPIQELHMRLNCLEKLFLGSDIKAAIPTYVQSRPVSSLGNNNEDRTAYYHVCRILSDMLLIAGECINQCGLFRDSVPNSGYDFGEHPETQHFSDMYDRCVYILQYSRFVEFIRFTSDVESLAECALVNRSWKDKIDILRNSNYVSQIAQITYTLCAPEAHPTVPPYECLEGIMERYGHMLPQANDSIIDKYFDVIEAAASTGVPSARHRLAISYFRIEATDEDPHNLRKRIGETIAKDRGEDLDAIRENVRIAERMTRKGYSALLCAEHTYALYSEGRHGVRDASNLALMYFRIFEIEYNVRLIRPFIASLNFSDVARLTDFSEYGRFRTNREYKDWARDLTLINEMKNGQKKSLELGTIRTLLARIHRSPDRCAHLLEEELEKVLTEAGVDAYRNETILDVIGKANVDAYRNPGAHTGFISFSKAQEAREYVFYWLPIVETWFKAAGHGE</sequence>
<proteinExistence type="predicted"/>
<dbReference type="EMBL" id="JAUDDZ010000002">
    <property type="protein sequence ID" value="MDM8274337.1"/>
    <property type="molecule type" value="Genomic_DNA"/>
</dbReference>
<dbReference type="Proteomes" id="UP001529421">
    <property type="component" value="Unassembled WGS sequence"/>
</dbReference>
<evidence type="ECO:0000313" key="2">
    <source>
        <dbReference type="Proteomes" id="UP001529421"/>
    </source>
</evidence>
<accession>A0ABT7V900</accession>
<name>A0ABT7V900_9ACTN</name>
<dbReference type="RefSeq" id="WP_289544246.1">
    <property type="nucleotide sequence ID" value="NZ_JAUDDZ010000002.1"/>
</dbReference>
<protein>
    <submittedName>
        <fullName evidence="1">Uncharacterized protein</fullName>
    </submittedName>
</protein>